<sequence length="103" mass="11696">MYANKLIDLYSDGLRLEDIARKLNISSIEVKAGLKAYKVEQQSKDGSKHVYTQEFKEVLLDRYVRGVKFSTIGREMSITMGRVSELVQDTGFAIDAYAIEKTI</sequence>
<dbReference type="Proteomes" id="UP000224963">
    <property type="component" value="Segment"/>
</dbReference>
<reference evidence="1 2" key="1">
    <citation type="journal article" date="2016" name="FEMS Microbiol. Lett.">
        <title>Characterization of LysPBC4, a novel Bacillus cereus-specific endolysin of bacteriophage PBC4.</title>
        <authorList>
            <person name="Na H."/>
            <person name="Kong M."/>
            <person name="Ryu S."/>
        </authorList>
    </citation>
    <scope>NUCLEOTIDE SEQUENCE [LARGE SCALE GENOMIC DNA]</scope>
</reference>
<evidence type="ECO:0000313" key="1">
    <source>
        <dbReference type="EMBL" id="AKQ08245.1"/>
    </source>
</evidence>
<gene>
    <name evidence="1" type="ORF">PBC4_053</name>
</gene>
<protein>
    <submittedName>
        <fullName evidence="1">Uncharacterized protein</fullName>
    </submittedName>
</protein>
<dbReference type="EMBL" id="KT070866">
    <property type="protein sequence ID" value="AKQ08245.1"/>
    <property type="molecule type" value="Genomic_DNA"/>
</dbReference>
<accession>A0A1D6X8A4</accession>
<organism evidence="1 2">
    <name type="scientific">Bacillus phage PBC4</name>
    <dbReference type="NCBI Taxonomy" id="1675028"/>
    <lineage>
        <taxon>Viruses</taxon>
        <taxon>Duplodnaviria</taxon>
        <taxon>Heunggongvirae</taxon>
        <taxon>Uroviricota</taxon>
        <taxon>Caudoviricetes</taxon>
        <taxon>Sejongvirinae</taxon>
        <taxon>Yihwangvirus</taxon>
        <taxon>Yihwangvirus PBC4</taxon>
    </lineage>
</organism>
<evidence type="ECO:0000313" key="2">
    <source>
        <dbReference type="Proteomes" id="UP000224963"/>
    </source>
</evidence>
<proteinExistence type="predicted"/>
<dbReference type="Gene3D" id="1.10.10.60">
    <property type="entry name" value="Homeodomain-like"/>
    <property type="match status" value="1"/>
</dbReference>
<name>A0A1D6X8A4_9CAUD</name>
<keyword evidence="2" id="KW-1185">Reference proteome</keyword>